<dbReference type="Gene3D" id="3.40.50.300">
    <property type="entry name" value="P-loop containing nucleotide triphosphate hydrolases"/>
    <property type="match status" value="1"/>
</dbReference>
<dbReference type="PROSITE" id="PS50893">
    <property type="entry name" value="ABC_TRANSPORTER_2"/>
    <property type="match status" value="1"/>
</dbReference>
<dbReference type="InterPro" id="IPR003593">
    <property type="entry name" value="AAA+_ATPase"/>
</dbReference>
<dbReference type="GO" id="GO:0005524">
    <property type="term" value="F:ATP binding"/>
    <property type="evidence" value="ECO:0007669"/>
    <property type="project" value="UniProtKB-KW"/>
</dbReference>
<evidence type="ECO:0000313" key="6">
    <source>
        <dbReference type="Proteomes" id="UP001173801"/>
    </source>
</evidence>
<keyword evidence="6" id="KW-1185">Reference proteome</keyword>
<dbReference type="InterPro" id="IPR003439">
    <property type="entry name" value="ABC_transporter-like_ATP-bd"/>
</dbReference>
<evidence type="ECO:0000313" key="5">
    <source>
        <dbReference type="EMBL" id="MDL0089964.1"/>
    </source>
</evidence>
<dbReference type="Pfam" id="PF00005">
    <property type="entry name" value="ABC_tran"/>
    <property type="match status" value="1"/>
</dbReference>
<name>A0ABT7HSZ0_9BACT</name>
<evidence type="ECO:0000259" key="4">
    <source>
        <dbReference type="PROSITE" id="PS50893"/>
    </source>
</evidence>
<keyword evidence="2" id="KW-0547">Nucleotide-binding</keyword>
<dbReference type="InterPro" id="IPR027417">
    <property type="entry name" value="P-loop_NTPase"/>
</dbReference>
<dbReference type="SMART" id="SM00382">
    <property type="entry name" value="AAA"/>
    <property type="match status" value="1"/>
</dbReference>
<feature type="domain" description="ABC transporter" evidence="4">
    <location>
        <begin position="4"/>
        <end position="249"/>
    </location>
</feature>
<protein>
    <submittedName>
        <fullName evidence="5">ATP-binding cassette domain-containing protein</fullName>
    </submittedName>
</protein>
<keyword evidence="1" id="KW-0813">Transport</keyword>
<keyword evidence="3 5" id="KW-0067">ATP-binding</keyword>
<dbReference type="RefSeq" id="WP_284938750.1">
    <property type="nucleotide sequence ID" value="NZ_JANURM010000030.1"/>
</dbReference>
<organism evidence="5 6">
    <name type="scientific">Campylobacter gastrosuis</name>
    <dbReference type="NCBI Taxonomy" id="2974576"/>
    <lineage>
        <taxon>Bacteria</taxon>
        <taxon>Pseudomonadati</taxon>
        <taxon>Campylobacterota</taxon>
        <taxon>Epsilonproteobacteria</taxon>
        <taxon>Campylobacterales</taxon>
        <taxon>Campylobacteraceae</taxon>
        <taxon>Campylobacter</taxon>
    </lineage>
</organism>
<evidence type="ECO:0000256" key="3">
    <source>
        <dbReference type="ARBA" id="ARBA00022840"/>
    </source>
</evidence>
<accession>A0ABT7HSZ0</accession>
<dbReference type="InterPro" id="IPR050319">
    <property type="entry name" value="ABC_transp_ATP-bind"/>
</dbReference>
<dbReference type="PANTHER" id="PTHR43776">
    <property type="entry name" value="TRANSPORT ATP-BINDING PROTEIN"/>
    <property type="match status" value="1"/>
</dbReference>
<comment type="caution">
    <text evidence="5">The sequence shown here is derived from an EMBL/GenBank/DDBJ whole genome shotgun (WGS) entry which is preliminary data.</text>
</comment>
<dbReference type="SUPFAM" id="SSF52540">
    <property type="entry name" value="P-loop containing nucleoside triphosphate hydrolases"/>
    <property type="match status" value="1"/>
</dbReference>
<reference evidence="5" key="2">
    <citation type="journal article" date="2023" name="Microorganisms">
        <title>Isolation and Genomic Characteristics of Cat-Borne Campylobacter felis sp. nov. and Sheep-Borne Campylobacter ovis sp. nov.</title>
        <authorList>
            <person name="Wang H."/>
            <person name="Li Y."/>
            <person name="Gu Y."/>
            <person name="Zhou G."/>
            <person name="Chen X."/>
            <person name="Zhang X."/>
            <person name="Shao Z."/>
            <person name="Zhang J."/>
            <person name="Zhang M."/>
        </authorList>
    </citation>
    <scope>NUCLEOTIDE SEQUENCE</scope>
    <source>
        <strain evidence="5">PS10</strain>
    </source>
</reference>
<dbReference type="CDD" id="cd03257">
    <property type="entry name" value="ABC_NikE_OppD_transporters"/>
    <property type="match status" value="1"/>
</dbReference>
<evidence type="ECO:0000256" key="2">
    <source>
        <dbReference type="ARBA" id="ARBA00022741"/>
    </source>
</evidence>
<dbReference type="Proteomes" id="UP001173801">
    <property type="component" value="Unassembled WGS sequence"/>
</dbReference>
<gene>
    <name evidence="5" type="ORF">NYG85_11410</name>
</gene>
<dbReference type="EMBL" id="JANURM010000030">
    <property type="protein sequence ID" value="MDL0089964.1"/>
    <property type="molecule type" value="Genomic_DNA"/>
</dbReference>
<reference evidence="5" key="1">
    <citation type="submission" date="2022-08" db="EMBL/GenBank/DDBJ databases">
        <authorList>
            <person name="Wang H."/>
        </authorList>
    </citation>
    <scope>NUCLEOTIDE SEQUENCE</scope>
    <source>
        <strain evidence="5">PS10</strain>
    </source>
</reference>
<sequence length="250" mass="27605">MNIIEVKNLTCEFSKRSFLGSQNECVLNGINLSVKTGKALALMGVSGSGKSTLANTIMGLNRQKSGKVLFKGEILDLSSLKKRREFYKKAQIVFQDPLGSTSPAFSVFDVINEPLLHLSDLDKNGRLERVKKMCKNLQINENFLNKRAISLSGGELGRVCLARALAIEPELLILDEALSSFDLVLQDEIIKFLNSLKGQMSFLFITHDLRLARAICDEIALLDSAKISEIISVNERFKSELGLALESAVL</sequence>
<proteinExistence type="predicted"/>
<evidence type="ECO:0000256" key="1">
    <source>
        <dbReference type="ARBA" id="ARBA00022448"/>
    </source>
</evidence>